<gene>
    <name evidence="2" type="ORF">ISP17_10485</name>
</gene>
<sequence>MTNAVFTSSASSIYDDLIEERYHFPRTYLRQVEEAVGDWIVYYEPRRTSGPHSATGRQAYFAMAQVVDVVADSARADHFYAHMREYVDFEHPVPFRDSTGYRESMLQREDTRTNKGAFGRAVRLIPREEFDGIIQRGISTRPDPWELPLQAVAEEAPEYVIRPVIETLTTRKVRDASFRRQVRTAYRNTCAVTGLRLINGGGRPEVQAAHIRPVEANGPDAVRNGVALTGTAHWLFDRGLMTFSDDFRVLLSPHGIPDDLDKLVRSDQILDVPDAPELRPHPTYLRWHRENCFKA</sequence>
<accession>A0ABW8JTB9</accession>
<feature type="domain" description="HNH nuclease" evidence="1">
    <location>
        <begin position="190"/>
        <end position="243"/>
    </location>
</feature>
<dbReference type="Proteomes" id="UP001620460">
    <property type="component" value="Unassembled WGS sequence"/>
</dbReference>
<dbReference type="GO" id="GO:0004519">
    <property type="term" value="F:endonuclease activity"/>
    <property type="evidence" value="ECO:0007669"/>
    <property type="project" value="UniProtKB-KW"/>
</dbReference>
<dbReference type="RefSeq" id="WP_404632874.1">
    <property type="nucleotide sequence ID" value="NZ_JADIKM010000003.1"/>
</dbReference>
<keyword evidence="2" id="KW-0378">Hydrolase</keyword>
<protein>
    <submittedName>
        <fullName evidence="2">HNH endonuclease</fullName>
    </submittedName>
</protein>
<comment type="caution">
    <text evidence="2">The sequence shown here is derived from an EMBL/GenBank/DDBJ whole genome shotgun (WGS) entry which is preliminary data.</text>
</comment>
<keyword evidence="2" id="KW-0255">Endonuclease</keyword>
<organism evidence="2 3">
    <name type="scientific">Dyella ginsengisoli</name>
    <dbReference type="NCBI Taxonomy" id="363848"/>
    <lineage>
        <taxon>Bacteria</taxon>
        <taxon>Pseudomonadati</taxon>
        <taxon>Pseudomonadota</taxon>
        <taxon>Gammaproteobacteria</taxon>
        <taxon>Lysobacterales</taxon>
        <taxon>Rhodanobacteraceae</taxon>
        <taxon>Dyella</taxon>
    </lineage>
</organism>
<reference evidence="2 3" key="1">
    <citation type="submission" date="2020-10" db="EMBL/GenBank/DDBJ databases">
        <title>Phylogeny of dyella-like bacteria.</title>
        <authorList>
            <person name="Fu J."/>
        </authorList>
    </citation>
    <scope>NUCLEOTIDE SEQUENCE [LARGE SCALE GENOMIC DNA]</scope>
    <source>
        <strain evidence="2 3">Gsoil3046</strain>
    </source>
</reference>
<dbReference type="EMBL" id="JADIKM010000003">
    <property type="protein sequence ID" value="MFK2904393.1"/>
    <property type="molecule type" value="Genomic_DNA"/>
</dbReference>
<proteinExistence type="predicted"/>
<dbReference type="Pfam" id="PF13391">
    <property type="entry name" value="HNH_2"/>
    <property type="match status" value="1"/>
</dbReference>
<evidence type="ECO:0000259" key="1">
    <source>
        <dbReference type="Pfam" id="PF13391"/>
    </source>
</evidence>
<keyword evidence="3" id="KW-1185">Reference proteome</keyword>
<keyword evidence="2" id="KW-0540">Nuclease</keyword>
<name>A0ABW8JTB9_9GAMM</name>
<evidence type="ECO:0000313" key="2">
    <source>
        <dbReference type="EMBL" id="MFK2904393.1"/>
    </source>
</evidence>
<evidence type="ECO:0000313" key="3">
    <source>
        <dbReference type="Proteomes" id="UP001620460"/>
    </source>
</evidence>
<dbReference type="InterPro" id="IPR003615">
    <property type="entry name" value="HNH_nuc"/>
</dbReference>